<keyword evidence="2" id="KW-1185">Reference proteome</keyword>
<dbReference type="EMBL" id="FRAS01000039">
    <property type="protein sequence ID" value="SHM18095.1"/>
    <property type="molecule type" value="Genomic_DNA"/>
</dbReference>
<protein>
    <submittedName>
        <fullName evidence="1">Uncharacterized protein</fullName>
    </submittedName>
</protein>
<dbReference type="Proteomes" id="UP000183947">
    <property type="component" value="Unassembled WGS sequence"/>
</dbReference>
<dbReference type="AlphaFoldDB" id="A0A1M7GPK2"/>
<proteinExistence type="predicted"/>
<accession>A0A1M7GPK2</accession>
<dbReference type="STRING" id="1121959.SAMN02746009_04076"/>
<name>A0A1M7GPK2_9BACT</name>
<sequence>MKPVLAFFLGLLMLTSSLIPQNDLAELGKLPRLLEHYRFHHSVAGGSLSLGQFLALHYGAATAHYQHPHSASHDQDHHNLPLRCHHDCTLVAFVLPAVRVVVLAGQRLSWPTPAYRVASRPLYAFSFSMSLLQPPRA</sequence>
<evidence type="ECO:0000313" key="2">
    <source>
        <dbReference type="Proteomes" id="UP000183947"/>
    </source>
</evidence>
<dbReference type="RefSeq" id="WP_073288927.1">
    <property type="nucleotide sequence ID" value="NZ_FRAS01000039.1"/>
</dbReference>
<evidence type="ECO:0000313" key="1">
    <source>
        <dbReference type="EMBL" id="SHM18095.1"/>
    </source>
</evidence>
<reference evidence="2" key="1">
    <citation type="submission" date="2016-11" db="EMBL/GenBank/DDBJ databases">
        <authorList>
            <person name="Varghese N."/>
            <person name="Submissions S."/>
        </authorList>
    </citation>
    <scope>NUCLEOTIDE SEQUENCE [LARGE SCALE GENOMIC DNA]</scope>
    <source>
        <strain evidence="2">DSM 18569</strain>
    </source>
</reference>
<dbReference type="OrthoDB" id="825489at2"/>
<gene>
    <name evidence="1" type="ORF">SAMN02746009_04076</name>
</gene>
<organism evidence="1 2">
    <name type="scientific">Hymenobacter psychrotolerans DSM 18569</name>
    <dbReference type="NCBI Taxonomy" id="1121959"/>
    <lineage>
        <taxon>Bacteria</taxon>
        <taxon>Pseudomonadati</taxon>
        <taxon>Bacteroidota</taxon>
        <taxon>Cytophagia</taxon>
        <taxon>Cytophagales</taxon>
        <taxon>Hymenobacteraceae</taxon>
        <taxon>Hymenobacter</taxon>
    </lineage>
</organism>